<dbReference type="EMBL" id="ACIS01000008">
    <property type="protein sequence ID" value="EEG07753.1"/>
    <property type="molecule type" value="Genomic_DNA"/>
</dbReference>
<accession>B9Z6A9</accession>
<dbReference type="Pfam" id="PF05548">
    <property type="entry name" value="Peptidase_M11"/>
    <property type="match status" value="1"/>
</dbReference>
<keyword evidence="1" id="KW-0732">Signal</keyword>
<dbReference type="Gene3D" id="3.40.390.10">
    <property type="entry name" value="Collagenase (Catalytic Domain)"/>
    <property type="match status" value="1"/>
</dbReference>
<evidence type="ECO:0000313" key="5">
    <source>
        <dbReference type="Proteomes" id="UP000003165"/>
    </source>
</evidence>
<reference evidence="4 5" key="1">
    <citation type="submission" date="2009-02" db="EMBL/GenBank/DDBJ databases">
        <title>Sequencing of the draft genome and assembly of Lutiella nitroferrum 2002.</title>
        <authorList>
            <consortium name="US DOE Joint Genome Institute (JGI-PGF)"/>
            <person name="Lucas S."/>
            <person name="Copeland A."/>
            <person name="Lapidus A."/>
            <person name="Glavina del Rio T."/>
            <person name="Tice H."/>
            <person name="Bruce D."/>
            <person name="Goodwin L."/>
            <person name="Pitluck S."/>
            <person name="Larimer F."/>
            <person name="Land M.L."/>
            <person name="Hauser L."/>
            <person name="Coates J.D."/>
        </authorList>
    </citation>
    <scope>NUCLEOTIDE SEQUENCE [LARGE SCALE GENOMIC DNA]</scope>
    <source>
        <strain evidence="4 5">2002</strain>
    </source>
</reference>
<dbReference type="Pfam" id="PF10633">
    <property type="entry name" value="NPCBM_assoc"/>
    <property type="match status" value="1"/>
</dbReference>
<protein>
    <submittedName>
        <fullName evidence="4">Peptidase M11 gametolysin</fullName>
    </submittedName>
</protein>
<dbReference type="eggNOG" id="COG1361">
    <property type="taxonomic scope" value="Bacteria"/>
</dbReference>
<keyword evidence="5" id="KW-1185">Reference proteome</keyword>
<evidence type="ECO:0000259" key="2">
    <source>
        <dbReference type="Pfam" id="PF05548"/>
    </source>
</evidence>
<dbReference type="Gene3D" id="2.60.40.2810">
    <property type="match status" value="1"/>
</dbReference>
<evidence type="ECO:0000259" key="3">
    <source>
        <dbReference type="Pfam" id="PF10633"/>
    </source>
</evidence>
<feature type="signal peptide" evidence="1">
    <location>
        <begin position="1"/>
        <end position="36"/>
    </location>
</feature>
<organism evidence="4 5">
    <name type="scientific">Pseudogulbenkiania ferrooxidans 2002</name>
    <dbReference type="NCBI Taxonomy" id="279714"/>
    <lineage>
        <taxon>Bacteria</taxon>
        <taxon>Pseudomonadati</taxon>
        <taxon>Pseudomonadota</taxon>
        <taxon>Betaproteobacteria</taxon>
        <taxon>Neisseriales</taxon>
        <taxon>Chromobacteriaceae</taxon>
        <taxon>Pseudogulbenkiania</taxon>
    </lineage>
</organism>
<dbReference type="Gene3D" id="2.60.40.10">
    <property type="entry name" value="Immunoglobulins"/>
    <property type="match status" value="1"/>
</dbReference>
<dbReference type="AlphaFoldDB" id="B9Z6A9"/>
<proteinExistence type="predicted"/>
<evidence type="ECO:0000256" key="1">
    <source>
        <dbReference type="SAM" id="SignalP"/>
    </source>
</evidence>
<dbReference type="Pfam" id="PF17963">
    <property type="entry name" value="Big_9"/>
    <property type="match status" value="1"/>
</dbReference>
<dbReference type="RefSeq" id="WP_008955095.1">
    <property type="nucleotide sequence ID" value="NZ_ACIS01000008.1"/>
</dbReference>
<dbReference type="InterPro" id="IPR008752">
    <property type="entry name" value="Peptidase_M11"/>
</dbReference>
<feature type="domain" description="Peptidase M11 gametolysin" evidence="2">
    <location>
        <begin position="175"/>
        <end position="395"/>
    </location>
</feature>
<comment type="caution">
    <text evidence="4">The sequence shown here is derived from an EMBL/GenBank/DDBJ whole genome shotgun (WGS) entry which is preliminary data.</text>
</comment>
<evidence type="ECO:0000313" key="4">
    <source>
        <dbReference type="EMBL" id="EEG07753.1"/>
    </source>
</evidence>
<gene>
    <name evidence="4" type="ORF">FuraDRAFT_3076</name>
</gene>
<dbReference type="InterPro" id="IPR013783">
    <property type="entry name" value="Ig-like_fold"/>
</dbReference>
<name>B9Z6A9_9NEIS</name>
<dbReference type="Proteomes" id="UP000003165">
    <property type="component" value="Unassembled WGS sequence"/>
</dbReference>
<feature type="chain" id="PRO_5005666572" evidence="1">
    <location>
        <begin position="37"/>
        <end position="672"/>
    </location>
</feature>
<sequence precursor="true">MFGTAAANCGQRGLFTRVMPGLLLGLALLASGPSLAQSTKTTSQNQAAATTGSAVEREGVLEVIHWDNLDKTSSFKRYLRTNDGKRFELKFKKHAPSHLTGTRIKVRGMQSGNVLALDSSTSSYQVLAMPAPNAVGAQNTAVLLVNFTDNTTQPFTTTQVNSTVFGSANNYFKENSSQQTWLTGSVYGWLTLPMTQTCSYYNIATAANTAAANAGIDLSPYTRFVYIFPYNSTCGWSGMGTVGGSPSDAWLNGRLATTAVTHEMGHNLGLYHSHSMECGATSIGSSCTSSEYGDPFDVMGAPAGTAHYNAFQKERLGWLNYGTSPTITTVSSSGTYAIEPYETSTTGAKALKILKSTDPTTGNKTWYYVELRQALGQDTYLSSYPNVVSGVLVHTGADGDGNSSYLLDMTPNSSTNDWIDPALTAGQSFTDSTAGITVTVQSVSSTGTSVSVSLAGQTASTSTCTHANPTVSLSPGQSPTVTPGTAVTYTLSVTNTDSSACSSSQFNLNTVVPSGWSVSSASSVLSLAPGGSGSTSVVVTSPTTATTGYYGVSSTATNGSATSYKASASATYALATSSTTTTQPPVAVNDSATTKVASPVNIPVLANDSDPAGKKLTVIAVGAAAHGKAVINADGTVTYSPNGKYKGSDSFSYTISDSSSTASAMVSIQISR</sequence>
<dbReference type="SUPFAM" id="SSF55486">
    <property type="entry name" value="Metalloproteases ('zincins'), catalytic domain"/>
    <property type="match status" value="1"/>
</dbReference>
<dbReference type="InterPro" id="IPR024079">
    <property type="entry name" value="MetalloPept_cat_dom_sf"/>
</dbReference>
<feature type="domain" description="Alpha-galactosidase NEW3" evidence="3">
    <location>
        <begin position="481"/>
        <end position="557"/>
    </location>
</feature>
<dbReference type="InterPro" id="IPR018905">
    <property type="entry name" value="A-galactase_NEW3"/>
</dbReference>
<dbReference type="GO" id="GO:0008237">
    <property type="term" value="F:metallopeptidase activity"/>
    <property type="evidence" value="ECO:0007669"/>
    <property type="project" value="InterPro"/>
</dbReference>